<reference evidence="1" key="1">
    <citation type="journal article" date="2014" name="Nat. Commun.">
        <title>The tobacco genome sequence and its comparison with those of tomato and potato.</title>
        <authorList>
            <person name="Sierro N."/>
            <person name="Battey J.N."/>
            <person name="Ouadi S."/>
            <person name="Bakaher N."/>
            <person name="Bovet L."/>
            <person name="Willig A."/>
            <person name="Goepfert S."/>
            <person name="Peitsch M.C."/>
            <person name="Ivanov N.V."/>
        </authorList>
    </citation>
    <scope>NUCLEOTIDE SEQUENCE [LARGE SCALE GENOMIC DNA]</scope>
</reference>
<name>A0AC58T7J4_TOBAC</name>
<sequence length="484" mass="56776">MGDCSNDDFRTYTSATSFVDDRRFSKHVHDNVHGNIYLDRLSLKFIDTEQFQRLRDLKQLGLTYMVYPGAVHSRFEHSLGVYWLASDAVNRLRTCQGRELGIESFDVQTVKLAGLLHDVGHGPFSHMFEREFLLRVRDGLKWSHEDMSLKMIDYIVDEHGIDIDTDCLKKVKIFIFSLLWNFILDSREMIVASEEGNSVSSKEKQFLYDIVANGRNGIDVDKFDYIERDTRACGLGCNFQFQRLLETMRVIDNEICYRPKEYLTIHKLFSTRADLHRTVYMHPKVKAIELMVVDALIKANDHLQIASYIDEPAQYWMLDDTIVKRIETSTDQELEESRNLIRRIWRRDIYQFCNEFAVPKEKLEHFKNVTAQDITCSQNSDAHLNEEDIIVTNVKIDLASGRNNPLERISFFQDYDSFEKFPIKDDRISHLLPACYQDMIVRVYTRKSELVEAVSEAFENFQMKTYGKKTQVHATPEKKKRLKY</sequence>
<evidence type="ECO:0000313" key="2">
    <source>
        <dbReference type="RefSeq" id="XP_075093175.1"/>
    </source>
</evidence>
<keyword evidence="1" id="KW-1185">Reference proteome</keyword>
<evidence type="ECO:0000313" key="1">
    <source>
        <dbReference type="Proteomes" id="UP000790787"/>
    </source>
</evidence>
<proteinExistence type="predicted"/>
<reference evidence="2" key="2">
    <citation type="submission" date="2025-08" db="UniProtKB">
        <authorList>
            <consortium name="RefSeq"/>
        </authorList>
    </citation>
    <scope>IDENTIFICATION</scope>
    <source>
        <tissue evidence="2">Leaf</tissue>
    </source>
</reference>
<gene>
    <name evidence="2" type="primary">LOC107762822</name>
</gene>
<protein>
    <submittedName>
        <fullName evidence="2">Uncharacterized protein LOC107762822 isoform X1</fullName>
    </submittedName>
</protein>
<dbReference type="Proteomes" id="UP000790787">
    <property type="component" value="Chromosome 18"/>
</dbReference>
<organism evidence="1 2">
    <name type="scientific">Nicotiana tabacum</name>
    <name type="common">Common tobacco</name>
    <dbReference type="NCBI Taxonomy" id="4097"/>
    <lineage>
        <taxon>Eukaryota</taxon>
        <taxon>Viridiplantae</taxon>
        <taxon>Streptophyta</taxon>
        <taxon>Embryophyta</taxon>
        <taxon>Tracheophyta</taxon>
        <taxon>Spermatophyta</taxon>
        <taxon>Magnoliopsida</taxon>
        <taxon>eudicotyledons</taxon>
        <taxon>Gunneridae</taxon>
        <taxon>Pentapetalae</taxon>
        <taxon>asterids</taxon>
        <taxon>lamiids</taxon>
        <taxon>Solanales</taxon>
        <taxon>Solanaceae</taxon>
        <taxon>Nicotianoideae</taxon>
        <taxon>Nicotianeae</taxon>
        <taxon>Nicotiana</taxon>
    </lineage>
</organism>
<dbReference type="RefSeq" id="XP_075093175.1">
    <property type="nucleotide sequence ID" value="XM_075237074.1"/>
</dbReference>
<accession>A0AC58T7J4</accession>